<dbReference type="AlphaFoldDB" id="A5E617"/>
<protein>
    <submittedName>
        <fullName evidence="2">Uncharacterized protein</fullName>
    </submittedName>
</protein>
<evidence type="ECO:0000256" key="1">
    <source>
        <dbReference type="SAM" id="MobiDB-lite"/>
    </source>
</evidence>
<dbReference type="InParanoid" id="A5E617"/>
<dbReference type="STRING" id="379508.A5E617"/>
<keyword evidence="3" id="KW-1185">Reference proteome</keyword>
<name>A5E617_LODEL</name>
<dbReference type="Proteomes" id="UP000001996">
    <property type="component" value="Unassembled WGS sequence"/>
</dbReference>
<accession>A5E617</accession>
<sequence>MNSESYSQDHVQPSITPSSHKNTLPHSKPTYIQKQENEEYKSMLKLIQLKQNQSQKKRFQFFGEPQPPTIPLHQQVKSYSSLPIAGSWNSDTTKSQDKSVTIINETYSAKVGHLHVKKFESSILSIQGHSLNLSNGLNSILVLKCNGPILVHDINYCIVVILQCQQARFHNSSNCIVFMAKNETSGDSFEELKDAVESGIDTSLPPLIVENCAYLRTNQMNIENFNHPSRKFRDPTFQSLDANEKNSLKEVCERADLADLASILRRYGVINTNCQNSTAFTATTTTTTAAAAAANEYDNNK</sequence>
<dbReference type="EMBL" id="CH981531">
    <property type="protein sequence ID" value="EDK46875.1"/>
    <property type="molecule type" value="Genomic_DNA"/>
</dbReference>
<feature type="region of interest" description="Disordered" evidence="1">
    <location>
        <begin position="1"/>
        <end position="35"/>
    </location>
</feature>
<dbReference type="KEGG" id="lel:PVL30_005195"/>
<gene>
    <name evidence="2" type="ORF">LELG_05056</name>
</gene>
<dbReference type="InterPro" id="IPR016098">
    <property type="entry name" value="CAP/MinC_C"/>
</dbReference>
<dbReference type="HOGENOM" id="CLU_924596_0_0_1"/>
<feature type="compositionally biased region" description="Polar residues" evidence="1">
    <location>
        <begin position="1"/>
        <end position="34"/>
    </location>
</feature>
<dbReference type="OrthoDB" id="194775at2759"/>
<dbReference type="GeneID" id="5230778"/>
<dbReference type="VEuPathDB" id="FungiDB:LELG_05056"/>
<evidence type="ECO:0000313" key="2">
    <source>
        <dbReference type="EMBL" id="EDK46875.1"/>
    </source>
</evidence>
<proteinExistence type="predicted"/>
<organism evidence="2 3">
    <name type="scientific">Lodderomyces elongisporus (strain ATCC 11503 / CBS 2605 / JCM 1781 / NBRC 1676 / NRRL YB-4239)</name>
    <name type="common">Yeast</name>
    <name type="synonym">Saccharomyces elongisporus</name>
    <dbReference type="NCBI Taxonomy" id="379508"/>
    <lineage>
        <taxon>Eukaryota</taxon>
        <taxon>Fungi</taxon>
        <taxon>Dikarya</taxon>
        <taxon>Ascomycota</taxon>
        <taxon>Saccharomycotina</taxon>
        <taxon>Pichiomycetes</taxon>
        <taxon>Debaryomycetaceae</taxon>
        <taxon>Candida/Lodderomyces clade</taxon>
        <taxon>Lodderomyces</taxon>
    </lineage>
</organism>
<dbReference type="Gene3D" id="2.160.20.70">
    <property type="match status" value="1"/>
</dbReference>
<evidence type="ECO:0000313" key="3">
    <source>
        <dbReference type="Proteomes" id="UP000001996"/>
    </source>
</evidence>
<reference evidence="2 3" key="1">
    <citation type="journal article" date="2009" name="Nature">
        <title>Evolution of pathogenicity and sexual reproduction in eight Candida genomes.</title>
        <authorList>
            <person name="Butler G."/>
            <person name="Rasmussen M.D."/>
            <person name="Lin M.F."/>
            <person name="Santos M.A."/>
            <person name="Sakthikumar S."/>
            <person name="Munro C.A."/>
            <person name="Rheinbay E."/>
            <person name="Grabherr M."/>
            <person name="Forche A."/>
            <person name="Reedy J.L."/>
            <person name="Agrafioti I."/>
            <person name="Arnaud M.B."/>
            <person name="Bates S."/>
            <person name="Brown A.J."/>
            <person name="Brunke S."/>
            <person name="Costanzo M.C."/>
            <person name="Fitzpatrick D.A."/>
            <person name="de Groot P.W."/>
            <person name="Harris D."/>
            <person name="Hoyer L.L."/>
            <person name="Hube B."/>
            <person name="Klis F.M."/>
            <person name="Kodira C."/>
            <person name="Lennard N."/>
            <person name="Logue M.E."/>
            <person name="Martin R."/>
            <person name="Neiman A.M."/>
            <person name="Nikolaou E."/>
            <person name="Quail M.A."/>
            <person name="Quinn J."/>
            <person name="Santos M.C."/>
            <person name="Schmitzberger F.F."/>
            <person name="Sherlock G."/>
            <person name="Shah P."/>
            <person name="Silverstein K.A."/>
            <person name="Skrzypek M.S."/>
            <person name="Soll D."/>
            <person name="Staggs R."/>
            <person name="Stansfield I."/>
            <person name="Stumpf M.P."/>
            <person name="Sudbery P.E."/>
            <person name="Srikantha T."/>
            <person name="Zeng Q."/>
            <person name="Berman J."/>
            <person name="Berriman M."/>
            <person name="Heitman J."/>
            <person name="Gow N.A."/>
            <person name="Lorenz M.C."/>
            <person name="Birren B.W."/>
            <person name="Kellis M."/>
            <person name="Cuomo C.A."/>
        </authorList>
    </citation>
    <scope>NUCLEOTIDE SEQUENCE [LARGE SCALE GENOMIC DNA]</scope>
    <source>
        <strain evidence="3">ATCC 11503 / BCRC 21390 / CBS 2605 / JCM 1781 / NBRC 1676 / NRRL YB-4239</strain>
    </source>
</reference>